<reference evidence="1 2" key="1">
    <citation type="journal article" date="2014" name="Int. J. Syst. Evol. Microbiol.">
        <title>Complete genome sequence of Corynebacterium casei LMG S-19264T (=DSM 44701T), isolated from a smear-ripened cheese.</title>
        <authorList>
            <consortium name="US DOE Joint Genome Institute (JGI-PGF)"/>
            <person name="Walter F."/>
            <person name="Albersmeier A."/>
            <person name="Kalinowski J."/>
            <person name="Ruckert C."/>
        </authorList>
    </citation>
    <scope>NUCLEOTIDE SEQUENCE [LARGE SCALE GENOMIC DNA]</scope>
    <source>
        <strain evidence="1 2">CGMCC 1.9161</strain>
    </source>
</reference>
<sequence length="145" mass="16373">MTTTTDAAFEAARAHWPEDLRRDIEANAFNGCVGSVLVSETDRVRVWHLRLPPGKRCAFHRHVLDYFWTCHTHGAARGYFEDGRIVDVTHFPGDTKHMHYGAGEYLLHSVENIGDTELLFTTVEFKDSANEPLPVPEGIRLQIAA</sequence>
<dbReference type="Gene3D" id="2.60.120.10">
    <property type="entry name" value="Jelly Rolls"/>
    <property type="match status" value="1"/>
</dbReference>
<dbReference type="RefSeq" id="WP_188915060.1">
    <property type="nucleotide sequence ID" value="NZ_BMMF01000014.1"/>
</dbReference>
<dbReference type="SUPFAM" id="SSF51182">
    <property type="entry name" value="RmlC-like cupins"/>
    <property type="match status" value="1"/>
</dbReference>
<evidence type="ECO:0000313" key="1">
    <source>
        <dbReference type="EMBL" id="GGK49167.1"/>
    </source>
</evidence>
<comment type="caution">
    <text evidence="1">The sequence shown here is derived from an EMBL/GenBank/DDBJ whole genome shotgun (WGS) entry which is preliminary data.</text>
</comment>
<dbReference type="InterPro" id="IPR014710">
    <property type="entry name" value="RmlC-like_jellyroll"/>
</dbReference>
<evidence type="ECO:0008006" key="3">
    <source>
        <dbReference type="Google" id="ProtNLM"/>
    </source>
</evidence>
<organism evidence="1 2">
    <name type="scientific">Salinarimonas ramus</name>
    <dbReference type="NCBI Taxonomy" id="690164"/>
    <lineage>
        <taxon>Bacteria</taxon>
        <taxon>Pseudomonadati</taxon>
        <taxon>Pseudomonadota</taxon>
        <taxon>Alphaproteobacteria</taxon>
        <taxon>Hyphomicrobiales</taxon>
        <taxon>Salinarimonadaceae</taxon>
        <taxon>Salinarimonas</taxon>
    </lineage>
</organism>
<protein>
    <recommendedName>
        <fullName evidence="3">Cupin domain-containing protein</fullName>
    </recommendedName>
</protein>
<dbReference type="Proteomes" id="UP000600449">
    <property type="component" value="Unassembled WGS sequence"/>
</dbReference>
<dbReference type="AlphaFoldDB" id="A0A917QGT7"/>
<name>A0A917QGT7_9HYPH</name>
<accession>A0A917QGT7</accession>
<proteinExistence type="predicted"/>
<gene>
    <name evidence="1" type="ORF">GCM10011322_40210</name>
</gene>
<dbReference type="InterPro" id="IPR011051">
    <property type="entry name" value="RmlC_Cupin_sf"/>
</dbReference>
<keyword evidence="2" id="KW-1185">Reference proteome</keyword>
<evidence type="ECO:0000313" key="2">
    <source>
        <dbReference type="Proteomes" id="UP000600449"/>
    </source>
</evidence>
<dbReference type="EMBL" id="BMMF01000014">
    <property type="protein sequence ID" value="GGK49167.1"/>
    <property type="molecule type" value="Genomic_DNA"/>
</dbReference>